<gene>
    <name evidence="2" type="ORF">WN944_000978</name>
</gene>
<accession>A0AAP0MDU5</accession>
<name>A0AAP0MDU5_9ROSI</name>
<dbReference type="AlphaFoldDB" id="A0AAP0MDU5"/>
<dbReference type="EMBL" id="JBCGBO010000004">
    <property type="protein sequence ID" value="KAK9208619.1"/>
    <property type="molecule type" value="Genomic_DNA"/>
</dbReference>
<evidence type="ECO:0000256" key="1">
    <source>
        <dbReference type="SAM" id="MobiDB-lite"/>
    </source>
</evidence>
<evidence type="ECO:0000313" key="2">
    <source>
        <dbReference type="EMBL" id="KAK9208619.1"/>
    </source>
</evidence>
<organism evidence="2 3">
    <name type="scientific">Citrus x changshan-huyou</name>
    <dbReference type="NCBI Taxonomy" id="2935761"/>
    <lineage>
        <taxon>Eukaryota</taxon>
        <taxon>Viridiplantae</taxon>
        <taxon>Streptophyta</taxon>
        <taxon>Embryophyta</taxon>
        <taxon>Tracheophyta</taxon>
        <taxon>Spermatophyta</taxon>
        <taxon>Magnoliopsida</taxon>
        <taxon>eudicotyledons</taxon>
        <taxon>Gunneridae</taxon>
        <taxon>Pentapetalae</taxon>
        <taxon>rosids</taxon>
        <taxon>malvids</taxon>
        <taxon>Sapindales</taxon>
        <taxon>Rutaceae</taxon>
        <taxon>Aurantioideae</taxon>
        <taxon>Citrus</taxon>
    </lineage>
</organism>
<feature type="region of interest" description="Disordered" evidence="1">
    <location>
        <begin position="1"/>
        <end position="63"/>
    </location>
</feature>
<protein>
    <submittedName>
        <fullName evidence="2">Uncharacterized protein</fullName>
    </submittedName>
</protein>
<keyword evidence="3" id="KW-1185">Reference proteome</keyword>
<proteinExistence type="predicted"/>
<comment type="caution">
    <text evidence="2">The sequence shown here is derived from an EMBL/GenBank/DDBJ whole genome shotgun (WGS) entry which is preliminary data.</text>
</comment>
<reference evidence="2 3" key="1">
    <citation type="submission" date="2024-05" db="EMBL/GenBank/DDBJ databases">
        <title>Haplotype-resolved chromosome-level genome assembly of Huyou (Citrus changshanensis).</title>
        <authorList>
            <person name="Miao C."/>
            <person name="Chen W."/>
            <person name="Wu Y."/>
            <person name="Wang L."/>
            <person name="Zhao S."/>
            <person name="Grierson D."/>
            <person name="Xu C."/>
            <person name="Chen K."/>
        </authorList>
    </citation>
    <scope>NUCLEOTIDE SEQUENCE [LARGE SCALE GENOMIC DNA]</scope>
    <source>
        <strain evidence="2">01-14</strain>
        <tissue evidence="2">Leaf</tissue>
    </source>
</reference>
<evidence type="ECO:0000313" key="3">
    <source>
        <dbReference type="Proteomes" id="UP001428341"/>
    </source>
</evidence>
<sequence length="63" mass="6845">MQSDAVSLASQRCSGVPAFGDSKVRSARRGWAASTRRQQRLSSSATQPAFDESDCEVDGIRRL</sequence>
<dbReference type="Proteomes" id="UP001428341">
    <property type="component" value="Unassembled WGS sequence"/>
</dbReference>
<feature type="compositionally biased region" description="Polar residues" evidence="1">
    <location>
        <begin position="1"/>
        <end position="13"/>
    </location>
</feature>